<sequence>MTVRAAAAFDEFLSHARQSHTWPRTNLYKTKRPKAFGLAQWLLPADNPLVAHTAELPPNPCLRCVTSDRVHWPKWLHEGALAETPRSSRCCGVILHKQPVDVF</sequence>
<accession>A0ABP0KBV8</accession>
<reference evidence="1 2" key="1">
    <citation type="submission" date="2024-02" db="EMBL/GenBank/DDBJ databases">
        <authorList>
            <person name="Chen Y."/>
            <person name="Shah S."/>
            <person name="Dougan E. K."/>
            <person name="Thang M."/>
            <person name="Chan C."/>
        </authorList>
    </citation>
    <scope>NUCLEOTIDE SEQUENCE [LARGE SCALE GENOMIC DNA]</scope>
</reference>
<gene>
    <name evidence="1" type="ORF">CCMP2556_LOCUS15480</name>
</gene>
<name>A0ABP0KBV8_9DINO</name>
<dbReference type="EMBL" id="CAXAMN010008114">
    <property type="protein sequence ID" value="CAK9024081.1"/>
    <property type="molecule type" value="Genomic_DNA"/>
</dbReference>
<organism evidence="1 2">
    <name type="scientific">Durusdinium trenchii</name>
    <dbReference type="NCBI Taxonomy" id="1381693"/>
    <lineage>
        <taxon>Eukaryota</taxon>
        <taxon>Sar</taxon>
        <taxon>Alveolata</taxon>
        <taxon>Dinophyceae</taxon>
        <taxon>Suessiales</taxon>
        <taxon>Symbiodiniaceae</taxon>
        <taxon>Durusdinium</taxon>
    </lineage>
</organism>
<keyword evidence="2" id="KW-1185">Reference proteome</keyword>
<evidence type="ECO:0000313" key="1">
    <source>
        <dbReference type="EMBL" id="CAK9024081.1"/>
    </source>
</evidence>
<comment type="caution">
    <text evidence="1">The sequence shown here is derived from an EMBL/GenBank/DDBJ whole genome shotgun (WGS) entry which is preliminary data.</text>
</comment>
<evidence type="ECO:0000313" key="2">
    <source>
        <dbReference type="Proteomes" id="UP001642484"/>
    </source>
</evidence>
<proteinExistence type="predicted"/>
<dbReference type="Proteomes" id="UP001642484">
    <property type="component" value="Unassembled WGS sequence"/>
</dbReference>
<protein>
    <submittedName>
        <fullName evidence="1">Uncharacterized protein</fullName>
    </submittedName>
</protein>